<evidence type="ECO:0000313" key="6">
    <source>
        <dbReference type="Proteomes" id="UP000241229"/>
    </source>
</evidence>
<dbReference type="PROSITE" id="PS50005">
    <property type="entry name" value="TPR"/>
    <property type="match status" value="1"/>
</dbReference>
<dbReference type="RefSeq" id="WP_106770357.1">
    <property type="nucleotide sequence ID" value="NZ_PXYK01000001.1"/>
</dbReference>
<dbReference type="EMBL" id="PXYK01000001">
    <property type="protein sequence ID" value="PSJ65815.1"/>
    <property type="molecule type" value="Genomic_DNA"/>
</dbReference>
<dbReference type="Gene3D" id="3.40.50.150">
    <property type="entry name" value="Vaccinia Virus protein VP39"/>
    <property type="match status" value="1"/>
</dbReference>
<comment type="caution">
    <text evidence="5">The sequence shown here is derived from an EMBL/GenBank/DDBJ whole genome shotgun (WGS) entry which is preliminary data.</text>
</comment>
<evidence type="ECO:0000256" key="2">
    <source>
        <dbReference type="ARBA" id="ARBA00022803"/>
    </source>
</evidence>
<feature type="domain" description="Methyltransferase type 12" evidence="4">
    <location>
        <begin position="290"/>
        <end position="380"/>
    </location>
</feature>
<dbReference type="Gene3D" id="1.25.40.10">
    <property type="entry name" value="Tetratricopeptide repeat domain"/>
    <property type="match status" value="1"/>
</dbReference>
<dbReference type="AlphaFoldDB" id="A0A2P7STZ7"/>
<gene>
    <name evidence="5" type="ORF">C7I84_01460</name>
</gene>
<keyword evidence="2 3" id="KW-0802">TPR repeat</keyword>
<dbReference type="InterPro" id="IPR011990">
    <property type="entry name" value="TPR-like_helical_dom_sf"/>
</dbReference>
<dbReference type="SMART" id="SM00028">
    <property type="entry name" value="TPR"/>
    <property type="match status" value="5"/>
</dbReference>
<accession>A0A2P7STZ7</accession>
<dbReference type="InterPro" id="IPR052346">
    <property type="entry name" value="O-mannosyl-transferase_TMTC"/>
</dbReference>
<evidence type="ECO:0000256" key="3">
    <source>
        <dbReference type="PROSITE-ProRule" id="PRU00339"/>
    </source>
</evidence>
<dbReference type="Proteomes" id="UP000241229">
    <property type="component" value="Unassembled WGS sequence"/>
</dbReference>
<keyword evidence="1" id="KW-0677">Repeat</keyword>
<dbReference type="OrthoDB" id="465636at2"/>
<dbReference type="PANTHER" id="PTHR44227:SF3">
    <property type="entry name" value="PROTEIN O-MANNOSYL-TRANSFERASE TMTC4"/>
    <property type="match status" value="1"/>
</dbReference>
<dbReference type="PROSITE" id="PS50293">
    <property type="entry name" value="TPR_REGION"/>
    <property type="match status" value="1"/>
</dbReference>
<evidence type="ECO:0000256" key="1">
    <source>
        <dbReference type="ARBA" id="ARBA00022737"/>
    </source>
</evidence>
<dbReference type="SUPFAM" id="SSF48452">
    <property type="entry name" value="TPR-like"/>
    <property type="match status" value="1"/>
</dbReference>
<protein>
    <recommendedName>
        <fullName evidence="4">Methyltransferase type 12 domain-containing protein</fullName>
    </recommendedName>
</protein>
<dbReference type="SUPFAM" id="SSF53335">
    <property type="entry name" value="S-adenosyl-L-methionine-dependent methyltransferases"/>
    <property type="match status" value="1"/>
</dbReference>
<dbReference type="InterPro" id="IPR019734">
    <property type="entry name" value="TPR_rpt"/>
</dbReference>
<name>A0A2P7STZ7_9HYPH</name>
<evidence type="ECO:0000313" key="5">
    <source>
        <dbReference type="EMBL" id="PSJ65815.1"/>
    </source>
</evidence>
<evidence type="ECO:0000259" key="4">
    <source>
        <dbReference type="Pfam" id="PF08242"/>
    </source>
</evidence>
<proteinExistence type="predicted"/>
<dbReference type="PANTHER" id="PTHR44227">
    <property type="match status" value="1"/>
</dbReference>
<keyword evidence="6" id="KW-1185">Reference proteome</keyword>
<dbReference type="Pfam" id="PF08242">
    <property type="entry name" value="Methyltransf_12"/>
    <property type="match status" value="1"/>
</dbReference>
<sequence>MQDVKPPEIDEDGNALLSVDEAIAMARELVRKKQLKAAAGLLENVIEIAPDNADALSCLGVVRFHLHGAESSVETLKRAAKVAPRHAGIRNNLGNAYVELGDIDAAVNAYDKAIELDPDLADPYCNLASIVKHAGNVGFAEKLLRKAVEVNPEFGVAHQNLAAILLDSGRAREAIDHFWKAIVHWPDKAVPAHFLALAYWFAGLKDVAIDFVKKWADANPHDPQAQHMRASMTGENVPERAPDVYVSKLFDTFAGSFDAKLESLDYRAPEIVGAAVRDAVGADASGLAVLDAGCGTGKCAKHLKPHAGRLDGVDLSEGMLAKAAKLGAYDRLDRAELTACLRARPDGYDVIASADTLCYFGRLEEFAEGAAKALRPGGVLVFTVEAMDDADGSFRLAVNGRYTHCEAYVRRCLAAAGFSVSSCGREALRSENAEPVIGLVVTARKAA</sequence>
<dbReference type="CDD" id="cd02440">
    <property type="entry name" value="AdoMet_MTases"/>
    <property type="match status" value="1"/>
</dbReference>
<reference evidence="5 6" key="1">
    <citation type="submission" date="2018-03" db="EMBL/GenBank/DDBJ databases">
        <title>The draft genome of Mesorhizobium sp. 6GN-30.</title>
        <authorList>
            <person name="Liu L."/>
            <person name="Li L."/>
            <person name="Wang T."/>
            <person name="Zhang X."/>
            <person name="Liang L."/>
        </authorList>
    </citation>
    <scope>NUCLEOTIDE SEQUENCE [LARGE SCALE GENOMIC DNA]</scope>
    <source>
        <strain evidence="5 6">6GN30</strain>
    </source>
</reference>
<dbReference type="Pfam" id="PF13414">
    <property type="entry name" value="TPR_11"/>
    <property type="match status" value="1"/>
</dbReference>
<dbReference type="InterPro" id="IPR013217">
    <property type="entry name" value="Methyltransf_12"/>
</dbReference>
<dbReference type="InterPro" id="IPR029063">
    <property type="entry name" value="SAM-dependent_MTases_sf"/>
</dbReference>
<feature type="repeat" description="TPR" evidence="3">
    <location>
        <begin position="87"/>
        <end position="120"/>
    </location>
</feature>
<organism evidence="5 6">
    <name type="scientific">Kumtagia ephedrae</name>
    <dbReference type="NCBI Taxonomy" id="2116701"/>
    <lineage>
        <taxon>Bacteria</taxon>
        <taxon>Pseudomonadati</taxon>
        <taxon>Pseudomonadota</taxon>
        <taxon>Alphaproteobacteria</taxon>
        <taxon>Hyphomicrobiales</taxon>
        <taxon>Phyllobacteriaceae</taxon>
        <taxon>Kumtagia</taxon>
    </lineage>
</organism>